<dbReference type="EMBL" id="CAJVPA010000194">
    <property type="protein sequence ID" value="CAG8388762.1"/>
    <property type="molecule type" value="Genomic_DNA"/>
</dbReference>
<evidence type="ECO:0000256" key="3">
    <source>
        <dbReference type="ARBA" id="ARBA00004922"/>
    </source>
</evidence>
<name>A0A9W4JAW8_9EURO</name>
<gene>
    <name evidence="13" type="ORF">PSALAMII_LOCUS6821</name>
</gene>
<accession>A0A9W4JAW8</accession>
<evidence type="ECO:0000256" key="1">
    <source>
        <dbReference type="ARBA" id="ARBA00001946"/>
    </source>
</evidence>
<evidence type="ECO:0000313" key="14">
    <source>
        <dbReference type="Proteomes" id="UP001152646"/>
    </source>
</evidence>
<dbReference type="GO" id="GO:0045547">
    <property type="term" value="F:ditrans,polycis-polyprenyl diphosphate synthase [(2E,6E)-farnesyl diphosphate specific] activity"/>
    <property type="evidence" value="ECO:0007669"/>
    <property type="project" value="UniProtKB-EC"/>
</dbReference>
<dbReference type="PANTHER" id="PTHR21528">
    <property type="entry name" value="DEHYDRODOLICHYL DIPHOSPHATE SYNTHASE COMPLEX SUBUNIT NUS1"/>
    <property type="match status" value="1"/>
</dbReference>
<dbReference type="GO" id="GO:0005789">
    <property type="term" value="C:endoplasmic reticulum membrane"/>
    <property type="evidence" value="ECO:0007669"/>
    <property type="project" value="UniProtKB-SubCell"/>
</dbReference>
<reference evidence="13" key="1">
    <citation type="submission" date="2021-07" db="EMBL/GenBank/DDBJ databases">
        <authorList>
            <person name="Branca A.L. A."/>
        </authorList>
    </citation>
    <scope>NUCLEOTIDE SEQUENCE</scope>
</reference>
<evidence type="ECO:0000256" key="4">
    <source>
        <dbReference type="ARBA" id="ARBA00005432"/>
    </source>
</evidence>
<evidence type="ECO:0000256" key="2">
    <source>
        <dbReference type="ARBA" id="ARBA00004586"/>
    </source>
</evidence>
<proteinExistence type="inferred from homology"/>
<sequence length="388" mass="43765">MYIIIYLSVYTYFQGQVAANSLYNGDIYSLAQRDTEHSSSHSRTPFPLHLPSKMVSQRDRELLRGDLRARSKLSTADRESLLKSYLPEDLSRPERRRPHKTPIRSFFKAQLHHLAYALTHIIFGIIVRLLQAYHAVVDRVFAIVYHHHRTPELIRKDVRGLKRLPQHLSTILTLRKEDDALAVLMDEVAELAAWSSCAGIPQLSIYEKTGVLKSCIPALHQIITTKLASYYGSPDQQPNLHLYAPHHPVHGSTTNPGKSTLTMLLLSSTDGRETIVDLTKTLAEMSQNGKLSPEDITPELVDAEISDITTQPLTAGTDTVLKPEPDLLLVFSPYLKLDGYPPWQIRLTEMYCTGSRSHGVNGDGEAVEYQGYMRGLWHFAGAQMRFGR</sequence>
<dbReference type="EC" id="2.5.1.87" evidence="5"/>
<dbReference type="Proteomes" id="UP001152646">
    <property type="component" value="Unassembled WGS sequence"/>
</dbReference>
<dbReference type="PANTHER" id="PTHR21528:SF0">
    <property type="entry name" value="DEHYDRODOLICHYL DIPHOSPHATE SYNTHASE COMPLEX SUBUNIT NUS1"/>
    <property type="match status" value="1"/>
</dbReference>
<dbReference type="AlphaFoldDB" id="A0A9W4JAW8"/>
<dbReference type="InterPro" id="IPR038887">
    <property type="entry name" value="Nus1/NgBR"/>
</dbReference>
<evidence type="ECO:0000256" key="9">
    <source>
        <dbReference type="ARBA" id="ARBA00022842"/>
    </source>
</evidence>
<dbReference type="Gene3D" id="3.40.1180.10">
    <property type="entry name" value="Decaprenyl diphosphate synthase-like"/>
    <property type="match status" value="1"/>
</dbReference>
<evidence type="ECO:0000256" key="7">
    <source>
        <dbReference type="ARBA" id="ARBA00022692"/>
    </source>
</evidence>
<evidence type="ECO:0000256" key="5">
    <source>
        <dbReference type="ARBA" id="ARBA00012596"/>
    </source>
</evidence>
<keyword evidence="8" id="KW-0256">Endoplasmic reticulum</keyword>
<evidence type="ECO:0000256" key="10">
    <source>
        <dbReference type="ARBA" id="ARBA00022989"/>
    </source>
</evidence>
<keyword evidence="7" id="KW-0812">Transmembrane</keyword>
<organism evidence="13 14">
    <name type="scientific">Penicillium salamii</name>
    <dbReference type="NCBI Taxonomy" id="1612424"/>
    <lineage>
        <taxon>Eukaryota</taxon>
        <taxon>Fungi</taxon>
        <taxon>Dikarya</taxon>
        <taxon>Ascomycota</taxon>
        <taxon>Pezizomycotina</taxon>
        <taxon>Eurotiomycetes</taxon>
        <taxon>Eurotiomycetidae</taxon>
        <taxon>Eurotiales</taxon>
        <taxon>Aspergillaceae</taxon>
        <taxon>Penicillium</taxon>
    </lineage>
</organism>
<dbReference type="GO" id="GO:1904423">
    <property type="term" value="C:dehydrodolichyl diphosphate synthase complex"/>
    <property type="evidence" value="ECO:0007669"/>
    <property type="project" value="InterPro"/>
</dbReference>
<comment type="caution">
    <text evidence="13">The sequence shown here is derived from an EMBL/GenBank/DDBJ whole genome shotgun (WGS) entry which is preliminary data.</text>
</comment>
<dbReference type="InterPro" id="IPR036424">
    <property type="entry name" value="UPP_synth-like_sf"/>
</dbReference>
<keyword evidence="10" id="KW-1133">Transmembrane helix</keyword>
<keyword evidence="6" id="KW-0808">Transferase</keyword>
<protein>
    <recommendedName>
        <fullName evidence="5">ditrans,polycis-polyprenyl diphosphate synthase [(2E,6E)-farnesyldiphosphate specific]</fullName>
        <ecNumber evidence="5">2.5.1.87</ecNumber>
    </recommendedName>
</protein>
<comment type="cofactor">
    <cofactor evidence="1">
        <name>Mg(2+)</name>
        <dbReference type="ChEBI" id="CHEBI:18420"/>
    </cofactor>
</comment>
<evidence type="ECO:0000313" key="13">
    <source>
        <dbReference type="EMBL" id="CAG8388762.1"/>
    </source>
</evidence>
<comment type="subcellular location">
    <subcellularLocation>
        <location evidence="2">Endoplasmic reticulum membrane</location>
    </subcellularLocation>
</comment>
<evidence type="ECO:0000256" key="12">
    <source>
        <dbReference type="ARBA" id="ARBA00047353"/>
    </source>
</evidence>
<comment type="similarity">
    <text evidence="4">Belongs to the UPP synthase family.</text>
</comment>
<comment type="pathway">
    <text evidence="3">Protein modification; protein glycosylation.</text>
</comment>
<keyword evidence="9" id="KW-0460">Magnesium</keyword>
<evidence type="ECO:0000256" key="11">
    <source>
        <dbReference type="ARBA" id="ARBA00023136"/>
    </source>
</evidence>
<comment type="catalytic activity">
    <reaction evidence="12">
        <text>n isopentenyl diphosphate + (2E,6E)-farnesyl diphosphate = a di-trans,poly-cis-polyprenyl diphosphate + n diphosphate</text>
        <dbReference type="Rhea" id="RHEA:53008"/>
        <dbReference type="Rhea" id="RHEA-COMP:19494"/>
        <dbReference type="ChEBI" id="CHEBI:33019"/>
        <dbReference type="ChEBI" id="CHEBI:128769"/>
        <dbReference type="ChEBI" id="CHEBI:136960"/>
        <dbReference type="ChEBI" id="CHEBI:175763"/>
        <dbReference type="EC" id="2.5.1.87"/>
    </reaction>
</comment>
<evidence type="ECO:0000256" key="8">
    <source>
        <dbReference type="ARBA" id="ARBA00022824"/>
    </source>
</evidence>
<keyword evidence="11" id="KW-0472">Membrane</keyword>
<dbReference type="SUPFAM" id="SSF64005">
    <property type="entry name" value="Undecaprenyl diphosphate synthase"/>
    <property type="match status" value="1"/>
</dbReference>
<evidence type="ECO:0000256" key="6">
    <source>
        <dbReference type="ARBA" id="ARBA00022679"/>
    </source>
</evidence>
<dbReference type="OrthoDB" id="19639at2759"/>